<dbReference type="GeneID" id="23462657"/>
<evidence type="ECO:0000313" key="1">
    <source>
        <dbReference type="EMBL" id="AJF97740.1"/>
    </source>
</evidence>
<organism evidence="1 2">
    <name type="scientific">Pandoravirus inopinatum</name>
    <dbReference type="NCBI Taxonomy" id="1605721"/>
    <lineage>
        <taxon>Viruses</taxon>
        <taxon>Pandoravirus</taxon>
    </lineage>
</organism>
<name>A0A0B5J7C1_9VIRU</name>
<dbReference type="RefSeq" id="YP_009119975.1">
    <property type="nucleotide sequence ID" value="NC_026440.1"/>
</dbReference>
<dbReference type="EMBL" id="KP136319">
    <property type="protein sequence ID" value="AJF97740.1"/>
    <property type="molecule type" value="Genomic_DNA"/>
</dbReference>
<proteinExistence type="predicted"/>
<protein>
    <submittedName>
        <fullName evidence="1">Uncharacterized protein</fullName>
    </submittedName>
</protein>
<dbReference type="KEGG" id="vg:23462657"/>
<evidence type="ECO:0000313" key="2">
    <source>
        <dbReference type="Proteomes" id="UP000202511"/>
    </source>
</evidence>
<sequence length="119" mass="13754">MHTFFHFFSFRQQEPPRNGIKFNFEMKMISNAIFLVQEKLVTKKDCGVGVAVLAPFLGEIVAARQTHPRGDNQCRDCPFSQAQVFWVFYETALRCPWTRRKIATHKKPHQAIKGATVNN</sequence>
<dbReference type="Proteomes" id="UP000202511">
    <property type="component" value="Segment"/>
</dbReference>
<accession>A0A0B5J7C1</accession>
<reference evidence="1 2" key="1">
    <citation type="journal article" date="2015" name="Parasitol. Res.">
        <title>Viruses in close associations with free-living amoebae.</title>
        <authorList>
            <person name="Scheid P."/>
        </authorList>
    </citation>
    <scope>NUCLEOTIDE SEQUENCE [LARGE SCALE GENOMIC DNA]</scope>
    <source>
        <strain evidence="1">KlaHel</strain>
    </source>
</reference>